<dbReference type="OrthoDB" id="9783269at2"/>
<protein>
    <submittedName>
        <fullName evidence="4">Putative phosphoglycerate mutase</fullName>
        <ecNumber evidence="4">5.4.2.12</ecNumber>
    </submittedName>
</protein>
<dbReference type="AlphaFoldDB" id="A0A840S199"/>
<dbReference type="InterPro" id="IPR051695">
    <property type="entry name" value="Phosphoglycerate_Mutase"/>
</dbReference>
<evidence type="ECO:0000256" key="3">
    <source>
        <dbReference type="PIRSR" id="PIRSR613078-2"/>
    </source>
</evidence>
<comment type="caution">
    <text evidence="4">The sequence shown here is derived from an EMBL/GenBank/DDBJ whole genome shotgun (WGS) entry which is preliminary data.</text>
</comment>
<dbReference type="SMART" id="SM00855">
    <property type="entry name" value="PGAM"/>
    <property type="match status" value="1"/>
</dbReference>
<keyword evidence="4" id="KW-0413">Isomerase</keyword>
<reference evidence="4 5" key="1">
    <citation type="submission" date="2020-08" db="EMBL/GenBank/DDBJ databases">
        <title>Genomic Encyclopedia of Type Strains, Phase IV (KMG-IV): sequencing the most valuable type-strain genomes for metagenomic binning, comparative biology and taxonomic classification.</title>
        <authorList>
            <person name="Goeker M."/>
        </authorList>
    </citation>
    <scope>NUCLEOTIDE SEQUENCE [LARGE SCALE GENOMIC DNA]</scope>
    <source>
        <strain evidence="4 5">DSM 23958</strain>
    </source>
</reference>
<evidence type="ECO:0000256" key="1">
    <source>
        <dbReference type="ARBA" id="ARBA00022801"/>
    </source>
</evidence>
<dbReference type="GO" id="GO:0045820">
    <property type="term" value="P:negative regulation of glycolytic process"/>
    <property type="evidence" value="ECO:0007669"/>
    <property type="project" value="TreeGrafter"/>
</dbReference>
<dbReference type="EMBL" id="JACHHO010000001">
    <property type="protein sequence ID" value="MBB5204055.1"/>
    <property type="molecule type" value="Genomic_DNA"/>
</dbReference>
<dbReference type="SUPFAM" id="SSF53254">
    <property type="entry name" value="Phosphoglycerate mutase-like"/>
    <property type="match status" value="1"/>
</dbReference>
<dbReference type="InterPro" id="IPR001345">
    <property type="entry name" value="PG/BPGM_mutase_AS"/>
</dbReference>
<dbReference type="GO" id="GO:0005829">
    <property type="term" value="C:cytosol"/>
    <property type="evidence" value="ECO:0007669"/>
    <property type="project" value="TreeGrafter"/>
</dbReference>
<feature type="binding site" evidence="3">
    <location>
        <position position="59"/>
    </location>
    <ligand>
        <name>substrate</name>
    </ligand>
</feature>
<dbReference type="Gene3D" id="3.40.50.1240">
    <property type="entry name" value="Phosphoglycerate mutase-like"/>
    <property type="match status" value="1"/>
</dbReference>
<evidence type="ECO:0000313" key="4">
    <source>
        <dbReference type="EMBL" id="MBB5204055.1"/>
    </source>
</evidence>
<dbReference type="PANTHER" id="PTHR46517:SF1">
    <property type="entry name" value="FRUCTOSE-2,6-BISPHOSPHATASE TIGAR"/>
    <property type="match status" value="1"/>
</dbReference>
<feature type="binding site" evidence="3">
    <location>
        <begin position="9"/>
        <end position="16"/>
    </location>
    <ligand>
        <name>substrate</name>
    </ligand>
</feature>
<evidence type="ECO:0000256" key="2">
    <source>
        <dbReference type="PIRSR" id="PIRSR613078-1"/>
    </source>
</evidence>
<dbReference type="EC" id="5.4.2.12" evidence="4"/>
<evidence type="ECO:0000313" key="5">
    <source>
        <dbReference type="Proteomes" id="UP000554837"/>
    </source>
</evidence>
<dbReference type="Proteomes" id="UP000554837">
    <property type="component" value="Unassembled WGS sequence"/>
</dbReference>
<proteinExistence type="predicted"/>
<dbReference type="CDD" id="cd07067">
    <property type="entry name" value="HP_PGM_like"/>
    <property type="match status" value="1"/>
</dbReference>
<dbReference type="GO" id="GO:0004619">
    <property type="term" value="F:phosphoglycerate mutase activity"/>
    <property type="evidence" value="ECO:0007669"/>
    <property type="project" value="UniProtKB-EC"/>
</dbReference>
<dbReference type="Pfam" id="PF00300">
    <property type="entry name" value="His_Phos_1"/>
    <property type="match status" value="1"/>
</dbReference>
<name>A0A840S199_9BURK</name>
<dbReference type="GO" id="GO:0043456">
    <property type="term" value="P:regulation of pentose-phosphate shunt"/>
    <property type="evidence" value="ECO:0007669"/>
    <property type="project" value="TreeGrafter"/>
</dbReference>
<dbReference type="RefSeq" id="WP_138856949.1">
    <property type="nucleotide sequence ID" value="NZ_CP040709.1"/>
</dbReference>
<dbReference type="GO" id="GO:0004331">
    <property type="term" value="F:fructose-2,6-bisphosphate 2-phosphatase activity"/>
    <property type="evidence" value="ECO:0007669"/>
    <property type="project" value="TreeGrafter"/>
</dbReference>
<dbReference type="PROSITE" id="PS00175">
    <property type="entry name" value="PG_MUTASE"/>
    <property type="match status" value="1"/>
</dbReference>
<dbReference type="InterPro" id="IPR029033">
    <property type="entry name" value="His_PPase_superfam"/>
</dbReference>
<dbReference type="InterPro" id="IPR013078">
    <property type="entry name" value="His_Pase_superF_clade-1"/>
</dbReference>
<organism evidence="4 5">
    <name type="scientific">Inhella inkyongensis</name>
    <dbReference type="NCBI Taxonomy" id="392593"/>
    <lineage>
        <taxon>Bacteria</taxon>
        <taxon>Pseudomonadati</taxon>
        <taxon>Pseudomonadota</taxon>
        <taxon>Betaproteobacteria</taxon>
        <taxon>Burkholderiales</taxon>
        <taxon>Sphaerotilaceae</taxon>
        <taxon>Inhella</taxon>
    </lineage>
</organism>
<feature type="active site" description="Tele-phosphohistidine intermediate" evidence="2">
    <location>
        <position position="10"/>
    </location>
</feature>
<sequence length="212" mass="22571">MKTRLCLVRHGETAWNAEARLQGWTDVPLNAEGEAQARAAAAELAGTRFDALFSSPLARARRTAELIAAAQAPGAAALQLDPRLRERHHGELQGLTRNEIALHSPAVHALLNARCPGYLPPGGESVEVFAARVHAALKDLARLGGTVLAVAHGGVLDMAYRLATDADLHSARQHALPNAAINWLVFSGGGWRVEAWGLTGHLEREGRDETGG</sequence>
<keyword evidence="5" id="KW-1185">Reference proteome</keyword>
<accession>A0A840S199</accession>
<gene>
    <name evidence="4" type="ORF">HNQ51_001348</name>
</gene>
<keyword evidence="1" id="KW-0378">Hydrolase</keyword>
<dbReference type="PANTHER" id="PTHR46517">
    <property type="entry name" value="FRUCTOSE-2,6-BISPHOSPHATASE TIGAR"/>
    <property type="match status" value="1"/>
</dbReference>
<feature type="active site" description="Proton donor/acceptor" evidence="2">
    <location>
        <position position="86"/>
    </location>
</feature>